<reference evidence="1" key="1">
    <citation type="submission" date="2023-07" db="EMBL/GenBank/DDBJ databases">
        <title>draft genome sequence of fig (Ficus carica).</title>
        <authorList>
            <person name="Takahashi T."/>
            <person name="Nishimura K."/>
        </authorList>
    </citation>
    <scope>NUCLEOTIDE SEQUENCE</scope>
</reference>
<dbReference type="Proteomes" id="UP001187192">
    <property type="component" value="Unassembled WGS sequence"/>
</dbReference>
<organism evidence="1 2">
    <name type="scientific">Ficus carica</name>
    <name type="common">Common fig</name>
    <dbReference type="NCBI Taxonomy" id="3494"/>
    <lineage>
        <taxon>Eukaryota</taxon>
        <taxon>Viridiplantae</taxon>
        <taxon>Streptophyta</taxon>
        <taxon>Embryophyta</taxon>
        <taxon>Tracheophyta</taxon>
        <taxon>Spermatophyta</taxon>
        <taxon>Magnoliopsida</taxon>
        <taxon>eudicotyledons</taxon>
        <taxon>Gunneridae</taxon>
        <taxon>Pentapetalae</taxon>
        <taxon>rosids</taxon>
        <taxon>fabids</taxon>
        <taxon>Rosales</taxon>
        <taxon>Moraceae</taxon>
        <taxon>Ficeae</taxon>
        <taxon>Ficus</taxon>
    </lineage>
</organism>
<proteinExistence type="predicted"/>
<evidence type="ECO:0000313" key="1">
    <source>
        <dbReference type="EMBL" id="GMN38068.1"/>
    </source>
</evidence>
<keyword evidence="2" id="KW-1185">Reference proteome</keyword>
<evidence type="ECO:0000313" key="2">
    <source>
        <dbReference type="Proteomes" id="UP001187192"/>
    </source>
</evidence>
<name>A0AA88A2R7_FICCA</name>
<dbReference type="AlphaFoldDB" id="A0AA88A2R7"/>
<accession>A0AA88A2R7</accession>
<sequence>MGKSLIDLRISLSLAVDIGVSSIVVAFTISLPSLEQICLPPSVTMDPELYFPEEVAVVRRGAISRGDLNLPYFAIDHEPCAREIANLIADLSYRLKQIVISV</sequence>
<protein>
    <submittedName>
        <fullName evidence="1">Uncharacterized protein</fullName>
    </submittedName>
</protein>
<comment type="caution">
    <text evidence="1">The sequence shown here is derived from an EMBL/GenBank/DDBJ whole genome shotgun (WGS) entry which is preliminary data.</text>
</comment>
<gene>
    <name evidence="1" type="ORF">TIFTF001_007323</name>
</gene>
<dbReference type="EMBL" id="BTGU01000007">
    <property type="protein sequence ID" value="GMN38068.1"/>
    <property type="molecule type" value="Genomic_DNA"/>
</dbReference>